<dbReference type="RefSeq" id="WP_145201330.1">
    <property type="nucleotide sequence ID" value="NZ_CP036434.1"/>
</dbReference>
<dbReference type="OrthoDB" id="3464935at2"/>
<name>A0A518EWQ5_9BACT</name>
<dbReference type="SUPFAM" id="SSF48371">
    <property type="entry name" value="ARM repeat"/>
    <property type="match status" value="1"/>
</dbReference>
<evidence type="ECO:0000256" key="1">
    <source>
        <dbReference type="SAM" id="MobiDB-lite"/>
    </source>
</evidence>
<dbReference type="InterPro" id="IPR011989">
    <property type="entry name" value="ARM-like"/>
</dbReference>
<protein>
    <recommendedName>
        <fullName evidence="5">HEAT repeat protein</fullName>
    </recommendedName>
</protein>
<reference evidence="3 4" key="1">
    <citation type="submission" date="2019-02" db="EMBL/GenBank/DDBJ databases">
        <title>Deep-cultivation of Planctomycetes and their phenomic and genomic characterization uncovers novel biology.</title>
        <authorList>
            <person name="Wiegand S."/>
            <person name="Jogler M."/>
            <person name="Boedeker C."/>
            <person name="Pinto D."/>
            <person name="Vollmers J."/>
            <person name="Rivas-Marin E."/>
            <person name="Kohn T."/>
            <person name="Peeters S.H."/>
            <person name="Heuer A."/>
            <person name="Rast P."/>
            <person name="Oberbeckmann S."/>
            <person name="Bunk B."/>
            <person name="Jeske O."/>
            <person name="Meyerdierks A."/>
            <person name="Storesund J.E."/>
            <person name="Kallscheuer N."/>
            <person name="Luecker S."/>
            <person name="Lage O.M."/>
            <person name="Pohl T."/>
            <person name="Merkel B.J."/>
            <person name="Hornburger P."/>
            <person name="Mueller R.-W."/>
            <person name="Bruemmer F."/>
            <person name="Labrenz M."/>
            <person name="Spormann A.M."/>
            <person name="Op den Camp H."/>
            <person name="Overmann J."/>
            <person name="Amann R."/>
            <person name="Jetten M.S.M."/>
            <person name="Mascher T."/>
            <person name="Medema M.H."/>
            <person name="Devos D.P."/>
            <person name="Kaster A.-K."/>
            <person name="Ovreas L."/>
            <person name="Rohde M."/>
            <person name="Galperin M.Y."/>
            <person name="Jogler C."/>
        </authorList>
    </citation>
    <scope>NUCLEOTIDE SEQUENCE [LARGE SCALE GENOMIC DNA]</scope>
    <source>
        <strain evidence="3 4">Poly30</strain>
    </source>
</reference>
<dbReference type="InterPro" id="IPR016024">
    <property type="entry name" value="ARM-type_fold"/>
</dbReference>
<proteinExistence type="predicted"/>
<keyword evidence="4" id="KW-1185">Reference proteome</keyword>
<organism evidence="3 4">
    <name type="scientific">Saltatorellus ferox</name>
    <dbReference type="NCBI Taxonomy" id="2528018"/>
    <lineage>
        <taxon>Bacteria</taxon>
        <taxon>Pseudomonadati</taxon>
        <taxon>Planctomycetota</taxon>
        <taxon>Planctomycetia</taxon>
        <taxon>Planctomycetia incertae sedis</taxon>
        <taxon>Saltatorellus</taxon>
    </lineage>
</organism>
<feature type="compositionally biased region" description="Polar residues" evidence="1">
    <location>
        <begin position="85"/>
        <end position="102"/>
    </location>
</feature>
<dbReference type="Gene3D" id="1.25.10.10">
    <property type="entry name" value="Leucine-rich Repeat Variant"/>
    <property type="match status" value="3"/>
</dbReference>
<evidence type="ECO:0000313" key="3">
    <source>
        <dbReference type="EMBL" id="QDV08519.1"/>
    </source>
</evidence>
<gene>
    <name evidence="3" type="ORF">Poly30_40670</name>
</gene>
<evidence type="ECO:0000313" key="4">
    <source>
        <dbReference type="Proteomes" id="UP000320390"/>
    </source>
</evidence>
<dbReference type="AlphaFoldDB" id="A0A518EWQ5"/>
<feature type="chain" id="PRO_5021955864" description="HEAT repeat protein" evidence="2">
    <location>
        <begin position="22"/>
        <end position="1152"/>
    </location>
</feature>
<accession>A0A518EWQ5</accession>
<evidence type="ECO:0008006" key="5">
    <source>
        <dbReference type="Google" id="ProtNLM"/>
    </source>
</evidence>
<feature type="signal peptide" evidence="2">
    <location>
        <begin position="1"/>
        <end position="21"/>
    </location>
</feature>
<sequence precursor="true">MFRSSAALVAALLLGATSAQAAPQLDLPAKRKAPPQPARGTSDPVKAPGGQTIGGEKKGTVAGSQVGDTVEKEVVYDEQGRPVATVTTSTHNKPGAGNQRSDSGLILPTAPAEAAGDLDLGAPPEAGRAGGSDPEAQPWERDTTRGNSPRPGAENQRVSGTSDAFNPLDDLASSKTAARFLFDRLSKVRRISDVETEEITDHLARLGEDGLRVARYCLAQDSDVLSYAGARTILISGSAADADLVVQRLRGQVPSRSGQMILAELIERDPVQASTPFLIQMMRHRSGSIRRVAEKELSKRLDLDDLQLLAPALEDRSTDVRKSATTLLAGLDDSASVTEYLLERVVDRSTSVSEIAIDALARAQEGEPTFELLRRVFASGEIVRDEALLIVAIVEREDRTGTPIFNEQHVGALLRALDSTQPIVNAAAALALAGLGFRSEDEGSTPWLDGPVPSSLVSIATGSTFFDGFSLVREPALRRLRLISGVNFGSNGPDWAEWWGNEKFQFRADRAVIHVKPGDARRIVLRVDPGVAHSRIADLRLGEGRPYVLAGEALSEDAEWIAAERESAGALGVDILFLTEGDAADLTALLAEEGIFGSGRLPGPRGSFGSGGRSIEAQVDRRAKSFRFSLLQSQPWFDRIIARAEGLAERNAWQRFPMHGVHADATALFRAEAGWWSEPHSPKEESDRFLGILTAHLDSVAADEREPGILELRELVLKRDEADYPEGTIPALIGFLGEETVFGNRARRLTDVISTMVELAAREEGGGENAAEARPSEDRARLLSTLHDQFGPLALSSIASVLQRAGHRAALEAAVDSRETLRVAAALNLGQTSEPEDIDLLLGLLGDDTEDVQIAAIAALAQRRAERARPAIAVRAKASASLGASVPTRAAALRATGMIGGAGALELLIAGLTDSDERLHLPAAEGLAALGTPETAALLVSLLRGTQRQSIQTVAKEGLLRLGEAGHDDLFSAMRSPDKGLQRDAAVLLAKQLIPRAVPVLASTIALDPDDEVAMHELIVLTCVDYSDEALPAERYFQWWDEVDHNNAFSWFASALELRGLRAPDALAFEGGGTTEARLFLLTVVREVEGFLGERALRELELLHGDVLGPIPQRFSERDAWFVNVRALVLPDEMAPDEMAPGGGGPDGAARR</sequence>
<dbReference type="InterPro" id="IPR004155">
    <property type="entry name" value="PBS_lyase_HEAT"/>
</dbReference>
<feature type="region of interest" description="Disordered" evidence="1">
    <location>
        <begin position="20"/>
        <end position="167"/>
    </location>
</feature>
<dbReference type="Pfam" id="PF18944">
    <property type="entry name" value="DUF5691"/>
    <property type="match status" value="1"/>
</dbReference>
<dbReference type="EMBL" id="CP036434">
    <property type="protein sequence ID" value="QDV08519.1"/>
    <property type="molecule type" value="Genomic_DNA"/>
</dbReference>
<dbReference type="InterPro" id="IPR043746">
    <property type="entry name" value="DUF5691"/>
</dbReference>
<dbReference type="Pfam" id="PF13646">
    <property type="entry name" value="HEAT_2"/>
    <property type="match status" value="1"/>
</dbReference>
<evidence type="ECO:0000256" key="2">
    <source>
        <dbReference type="SAM" id="SignalP"/>
    </source>
</evidence>
<keyword evidence="2" id="KW-0732">Signal</keyword>
<dbReference type="Proteomes" id="UP000320390">
    <property type="component" value="Chromosome"/>
</dbReference>
<feature type="compositionally biased region" description="Basic and acidic residues" evidence="1">
    <location>
        <begin position="69"/>
        <end position="80"/>
    </location>
</feature>
<dbReference type="SMART" id="SM00567">
    <property type="entry name" value="EZ_HEAT"/>
    <property type="match status" value="4"/>
</dbReference>